<feature type="transmembrane region" description="Helical" evidence="2">
    <location>
        <begin position="116"/>
        <end position="137"/>
    </location>
</feature>
<sequence>MKKFCIDITNGLAGFIIWGGAIVLAASVLIIGPLAILLTGAWVICTAVVFALWFAVAGIYEESQKQTEYLKSIASIQARERGAGFGPEDAGPSASAPANPVEPKLSHPKLKPGAQLVSAVVLFAVLVVVLAAGDWIWNYFQALPK</sequence>
<evidence type="ECO:0000256" key="1">
    <source>
        <dbReference type="SAM" id="MobiDB-lite"/>
    </source>
</evidence>
<evidence type="ECO:0000313" key="4">
    <source>
        <dbReference type="Proteomes" id="UP000225419"/>
    </source>
</evidence>
<organism evidence="3 4">
    <name type="scientific">Pseudomonas phage DL52</name>
    <dbReference type="NCBI Taxonomy" id="1640975"/>
    <lineage>
        <taxon>Viruses</taxon>
        <taxon>Duplodnaviria</taxon>
        <taxon>Heunggongvirae</taxon>
        <taxon>Uroviricota</taxon>
        <taxon>Caudoviricetes</taxon>
        <taxon>Lindbergviridae</taxon>
        <taxon>Pbunavirus</taxon>
        <taxon>Pbunavirus PB1</taxon>
    </lineage>
</organism>
<dbReference type="Proteomes" id="UP000225419">
    <property type="component" value="Segment"/>
</dbReference>
<feature type="transmembrane region" description="Helical" evidence="2">
    <location>
        <begin position="12"/>
        <end position="35"/>
    </location>
</feature>
<evidence type="ECO:0000256" key="2">
    <source>
        <dbReference type="SAM" id="Phobius"/>
    </source>
</evidence>
<feature type="region of interest" description="Disordered" evidence="1">
    <location>
        <begin position="82"/>
        <end position="106"/>
    </location>
</feature>
<protein>
    <submittedName>
        <fullName evidence="3">Uncharacterized protein</fullName>
    </submittedName>
</protein>
<dbReference type="EMBL" id="KR054028">
    <property type="protein sequence ID" value="AKF13673.1"/>
    <property type="molecule type" value="Genomic_DNA"/>
</dbReference>
<reference evidence="3 4" key="1">
    <citation type="journal article" date="2016" name="Microb. Biotechnol.">
        <title>A novel bacteriophage cocktail reduces and disperses Pseudomonas aeruginosa biofilms under static and flow conditions.</title>
        <authorList>
            <person name="Alves D.R."/>
            <person name="Perez-Esteban P."/>
            <person name="Kot W."/>
            <person name="Bean J.E."/>
            <person name="Arnot T."/>
            <person name="Hansen L.H."/>
            <person name="Enright M.C."/>
            <person name="Jenkins A.T."/>
        </authorList>
    </citation>
    <scope>NUCLEOTIDE SEQUENCE [LARGE SCALE GENOMIC DNA]</scope>
</reference>
<keyword evidence="2" id="KW-0812">Transmembrane</keyword>
<evidence type="ECO:0000313" key="3">
    <source>
        <dbReference type="EMBL" id="AKF13673.1"/>
    </source>
</evidence>
<accession>A0A0F6SJ67</accession>
<name>A0A0F6SJ67_9CAUD</name>
<feature type="transmembrane region" description="Helical" evidence="2">
    <location>
        <begin position="41"/>
        <end position="60"/>
    </location>
</feature>
<proteinExistence type="predicted"/>
<keyword evidence="2" id="KW-1133">Transmembrane helix</keyword>
<keyword evidence="2" id="KW-0472">Membrane</keyword>